<gene>
    <name evidence="2" type="ORF">DNG_05117</name>
</gene>
<evidence type="ECO:0000313" key="3">
    <source>
        <dbReference type="Proteomes" id="UP001187682"/>
    </source>
</evidence>
<dbReference type="PROSITE" id="PS51186">
    <property type="entry name" value="GNAT"/>
    <property type="match status" value="1"/>
</dbReference>
<protein>
    <recommendedName>
        <fullName evidence="1">N-acetyltransferase domain-containing protein</fullName>
    </recommendedName>
</protein>
<dbReference type="Proteomes" id="UP001187682">
    <property type="component" value="Unassembled WGS sequence"/>
</dbReference>
<dbReference type="Pfam" id="PF00583">
    <property type="entry name" value="Acetyltransf_1"/>
    <property type="match status" value="1"/>
</dbReference>
<feature type="domain" description="N-acetyltransferase" evidence="1">
    <location>
        <begin position="39"/>
        <end position="213"/>
    </location>
</feature>
<evidence type="ECO:0000313" key="2">
    <source>
        <dbReference type="EMBL" id="SPO02444.1"/>
    </source>
</evidence>
<evidence type="ECO:0000259" key="1">
    <source>
        <dbReference type="PROSITE" id="PS51186"/>
    </source>
</evidence>
<comment type="caution">
    <text evidence="2">The sequence shown here is derived from an EMBL/GenBank/DDBJ whole genome shotgun (WGS) entry which is preliminary data.</text>
</comment>
<dbReference type="GO" id="GO:0016747">
    <property type="term" value="F:acyltransferase activity, transferring groups other than amino-acyl groups"/>
    <property type="evidence" value="ECO:0007669"/>
    <property type="project" value="InterPro"/>
</dbReference>
<name>A0AAE8SVH3_9PEZI</name>
<dbReference type="SUPFAM" id="SSF55729">
    <property type="entry name" value="Acyl-CoA N-acyltransferases (Nat)"/>
    <property type="match status" value="1"/>
</dbReference>
<dbReference type="Gene3D" id="3.40.630.30">
    <property type="match status" value="1"/>
</dbReference>
<dbReference type="PANTHER" id="PTHR42791:SF17">
    <property type="entry name" value="ACETYLTRANSFERASE, GNAT FAMILY FAMILY (AFU_ORTHOLOGUE AFUA_8G05690)"/>
    <property type="match status" value="1"/>
</dbReference>
<dbReference type="PANTHER" id="PTHR42791">
    <property type="entry name" value="GNAT FAMILY ACETYLTRANSFERASE"/>
    <property type="match status" value="1"/>
</dbReference>
<reference evidence="2" key="1">
    <citation type="submission" date="2018-03" db="EMBL/GenBank/DDBJ databases">
        <authorList>
            <person name="Guldener U."/>
        </authorList>
    </citation>
    <scope>NUCLEOTIDE SEQUENCE</scope>
</reference>
<organism evidence="2 3">
    <name type="scientific">Cephalotrichum gorgonifer</name>
    <dbReference type="NCBI Taxonomy" id="2041049"/>
    <lineage>
        <taxon>Eukaryota</taxon>
        <taxon>Fungi</taxon>
        <taxon>Dikarya</taxon>
        <taxon>Ascomycota</taxon>
        <taxon>Pezizomycotina</taxon>
        <taxon>Sordariomycetes</taxon>
        <taxon>Hypocreomycetidae</taxon>
        <taxon>Microascales</taxon>
        <taxon>Microascaceae</taxon>
        <taxon>Cephalotrichum</taxon>
    </lineage>
</organism>
<dbReference type="InterPro" id="IPR052523">
    <property type="entry name" value="Trichothecene_AcTrans"/>
</dbReference>
<proteinExistence type="predicted"/>
<dbReference type="EMBL" id="ONZQ02000006">
    <property type="protein sequence ID" value="SPO02444.1"/>
    <property type="molecule type" value="Genomic_DNA"/>
</dbReference>
<sequence length="239" mass="26718">MAHATTTPGFAVLPALLQDVEKIYDVYFSAFKADSMGRIMLEILFPGGYDGDEFRAAHAKATREYWTSTQNQYTWKVVDTDTGEIVGMILADVYTRARTKEERQNVGVPWLEGKQRTRAETILGSLWDARERILGGRPYVYAHVIAVDPKHQGRKAGAMICKWGADMAEACRLPLYFEASPSTVGLYKKMGFQVLSNKVVHGAGALEMAEDVEVPLMVMMPKALGDNFEEWREETADLA</sequence>
<dbReference type="InterPro" id="IPR016181">
    <property type="entry name" value="Acyl_CoA_acyltransferase"/>
</dbReference>
<dbReference type="AlphaFoldDB" id="A0AAE8SVH3"/>
<keyword evidence="3" id="KW-1185">Reference proteome</keyword>
<accession>A0AAE8SVH3</accession>
<dbReference type="InterPro" id="IPR000182">
    <property type="entry name" value="GNAT_dom"/>
</dbReference>